<dbReference type="EMBL" id="JASPKY010000007">
    <property type="protein sequence ID" value="KAK9754473.1"/>
    <property type="molecule type" value="Genomic_DNA"/>
</dbReference>
<proteinExistence type="predicted"/>
<gene>
    <name evidence="1" type="ORF">QE152_g1209</name>
</gene>
<organism evidence="1 2">
    <name type="scientific">Popillia japonica</name>
    <name type="common">Japanese beetle</name>
    <dbReference type="NCBI Taxonomy" id="7064"/>
    <lineage>
        <taxon>Eukaryota</taxon>
        <taxon>Metazoa</taxon>
        <taxon>Ecdysozoa</taxon>
        <taxon>Arthropoda</taxon>
        <taxon>Hexapoda</taxon>
        <taxon>Insecta</taxon>
        <taxon>Pterygota</taxon>
        <taxon>Neoptera</taxon>
        <taxon>Endopterygota</taxon>
        <taxon>Coleoptera</taxon>
        <taxon>Polyphaga</taxon>
        <taxon>Scarabaeiformia</taxon>
        <taxon>Scarabaeidae</taxon>
        <taxon>Rutelinae</taxon>
        <taxon>Popillia</taxon>
    </lineage>
</organism>
<comment type="caution">
    <text evidence="1">The sequence shown here is derived from an EMBL/GenBank/DDBJ whole genome shotgun (WGS) entry which is preliminary data.</text>
</comment>
<reference evidence="1 2" key="1">
    <citation type="journal article" date="2024" name="BMC Genomics">
        <title>De novo assembly and annotation of Popillia japonica's genome with initial clues to its potential as an invasive pest.</title>
        <authorList>
            <person name="Cucini C."/>
            <person name="Boschi S."/>
            <person name="Funari R."/>
            <person name="Cardaioli E."/>
            <person name="Iannotti N."/>
            <person name="Marturano G."/>
            <person name="Paoli F."/>
            <person name="Bruttini M."/>
            <person name="Carapelli A."/>
            <person name="Frati F."/>
            <person name="Nardi F."/>
        </authorList>
    </citation>
    <scope>NUCLEOTIDE SEQUENCE [LARGE SCALE GENOMIC DNA]</scope>
    <source>
        <strain evidence="1">DMR45628</strain>
    </source>
</reference>
<dbReference type="Proteomes" id="UP001458880">
    <property type="component" value="Unassembled WGS sequence"/>
</dbReference>
<accession>A0AAW1N7F5</accession>
<name>A0AAW1N7F5_POPJA</name>
<dbReference type="AlphaFoldDB" id="A0AAW1N7F5"/>
<keyword evidence="2" id="KW-1185">Reference proteome</keyword>
<evidence type="ECO:0000313" key="2">
    <source>
        <dbReference type="Proteomes" id="UP001458880"/>
    </source>
</evidence>
<evidence type="ECO:0000313" key="1">
    <source>
        <dbReference type="EMBL" id="KAK9754473.1"/>
    </source>
</evidence>
<sequence>MSTVLARLQDVRKPAVPVPLTYPALPAITTHYSRLGRHHYHPWDRNDEVAESQEIRTPYPAITNQAYQTLLSPTSVPYLYANADTGTSYGTKYVASVS</sequence>
<protein>
    <submittedName>
        <fullName evidence="1">Uncharacterized protein</fullName>
    </submittedName>
</protein>